<dbReference type="EMBL" id="ML208348">
    <property type="protein sequence ID" value="TFK68580.1"/>
    <property type="molecule type" value="Genomic_DNA"/>
</dbReference>
<name>A0ACD3AS84_9AGAR</name>
<evidence type="ECO:0000313" key="2">
    <source>
        <dbReference type="Proteomes" id="UP000308600"/>
    </source>
</evidence>
<reference evidence="1 2" key="1">
    <citation type="journal article" date="2019" name="Nat. Ecol. Evol.">
        <title>Megaphylogeny resolves global patterns of mushroom evolution.</title>
        <authorList>
            <person name="Varga T."/>
            <person name="Krizsan K."/>
            <person name="Foldi C."/>
            <person name="Dima B."/>
            <person name="Sanchez-Garcia M."/>
            <person name="Sanchez-Ramirez S."/>
            <person name="Szollosi G.J."/>
            <person name="Szarkandi J.G."/>
            <person name="Papp V."/>
            <person name="Albert L."/>
            <person name="Andreopoulos W."/>
            <person name="Angelini C."/>
            <person name="Antonin V."/>
            <person name="Barry K.W."/>
            <person name="Bougher N.L."/>
            <person name="Buchanan P."/>
            <person name="Buyck B."/>
            <person name="Bense V."/>
            <person name="Catcheside P."/>
            <person name="Chovatia M."/>
            <person name="Cooper J."/>
            <person name="Damon W."/>
            <person name="Desjardin D."/>
            <person name="Finy P."/>
            <person name="Geml J."/>
            <person name="Haridas S."/>
            <person name="Hughes K."/>
            <person name="Justo A."/>
            <person name="Karasinski D."/>
            <person name="Kautmanova I."/>
            <person name="Kiss B."/>
            <person name="Kocsube S."/>
            <person name="Kotiranta H."/>
            <person name="LaButti K.M."/>
            <person name="Lechner B.E."/>
            <person name="Liimatainen K."/>
            <person name="Lipzen A."/>
            <person name="Lukacs Z."/>
            <person name="Mihaltcheva S."/>
            <person name="Morgado L.N."/>
            <person name="Niskanen T."/>
            <person name="Noordeloos M.E."/>
            <person name="Ohm R.A."/>
            <person name="Ortiz-Santana B."/>
            <person name="Ovrebo C."/>
            <person name="Racz N."/>
            <person name="Riley R."/>
            <person name="Savchenko A."/>
            <person name="Shiryaev A."/>
            <person name="Soop K."/>
            <person name="Spirin V."/>
            <person name="Szebenyi C."/>
            <person name="Tomsovsky M."/>
            <person name="Tulloss R.E."/>
            <person name="Uehling J."/>
            <person name="Grigoriev I.V."/>
            <person name="Vagvolgyi C."/>
            <person name="Papp T."/>
            <person name="Martin F.M."/>
            <person name="Miettinen O."/>
            <person name="Hibbett D.S."/>
            <person name="Nagy L.G."/>
        </authorList>
    </citation>
    <scope>NUCLEOTIDE SEQUENCE [LARGE SCALE GENOMIC DNA]</scope>
    <source>
        <strain evidence="1 2">NL-1719</strain>
    </source>
</reference>
<sequence length="539" mass="59586">MEIMRRSGPNNPLNNADQTAFPKPPAPWWNVTRPHPGSSGLSRFRENAPVLSATNATPIALNVYQARCEIKADSINTPVRIFSSFSGTDCILSIPSMGGWKDRTPVLQYIINAESTGSTEHHTVDESFTVGLEAIAYHSAIDPSRKLLFVGDSDRIKSFEWGKPETDGNYHKKAKAAHTLDSDELDGPMIVIGDGRFMRAGQGKIGVWNLNDLTEETHAKLGKKPIGGRKISIEDSWRDDPEDIERSWGTAVGQTIKLWLPNLNPGVMAHHPSGTANLVLLAAQYDRGNSHSSDPVAQYSCVALDIERGKPVSKILGHGDIVAEFSTSRADPNVFATGCGDGYVRLFDVRTHFPVITFDATERDDECGALALTHPDGIPSLFTGSSRGETIKFWDIRAQAVVYDLGTGNNAVSSLAWDEHRRTLYAAAPCEHVTRHGDRVDYRKLQVPKPPKNAKQQRNREAEGDGEDDAMDEDNDPEWEDGDDDEGEYEYGNYAGRGWPKKAQHGEDYYPHLFDAASHRLFRYTFKTDPNPDAVPVCD</sequence>
<protein>
    <submittedName>
        <fullName evidence="1">WD40 repeat-like protein</fullName>
    </submittedName>
</protein>
<proteinExistence type="predicted"/>
<keyword evidence="2" id="KW-1185">Reference proteome</keyword>
<organism evidence="1 2">
    <name type="scientific">Pluteus cervinus</name>
    <dbReference type="NCBI Taxonomy" id="181527"/>
    <lineage>
        <taxon>Eukaryota</taxon>
        <taxon>Fungi</taxon>
        <taxon>Dikarya</taxon>
        <taxon>Basidiomycota</taxon>
        <taxon>Agaricomycotina</taxon>
        <taxon>Agaricomycetes</taxon>
        <taxon>Agaricomycetidae</taxon>
        <taxon>Agaricales</taxon>
        <taxon>Pluteineae</taxon>
        <taxon>Pluteaceae</taxon>
        <taxon>Pluteus</taxon>
    </lineage>
</organism>
<evidence type="ECO:0000313" key="1">
    <source>
        <dbReference type="EMBL" id="TFK68580.1"/>
    </source>
</evidence>
<accession>A0ACD3AS84</accession>
<gene>
    <name evidence="1" type="ORF">BDN72DRAFT_673930</name>
</gene>
<dbReference type="Proteomes" id="UP000308600">
    <property type="component" value="Unassembled WGS sequence"/>
</dbReference>